<dbReference type="PANTHER" id="PTHR19278">
    <property type="entry name" value="OROTATE PHOSPHORIBOSYLTRANSFERASE"/>
    <property type="match status" value="1"/>
</dbReference>
<dbReference type="GO" id="GO:0004588">
    <property type="term" value="F:orotate phosphoribosyltransferase activity"/>
    <property type="evidence" value="ECO:0007669"/>
    <property type="project" value="TreeGrafter"/>
</dbReference>
<organism evidence="3 4">
    <name type="scientific">Candidatus Yanofskybacteria bacterium RIFCSPLOWO2_01_FULL_49_25</name>
    <dbReference type="NCBI Taxonomy" id="1802701"/>
    <lineage>
        <taxon>Bacteria</taxon>
        <taxon>Candidatus Yanofskyibacteriota</taxon>
    </lineage>
</organism>
<dbReference type="CDD" id="cd06223">
    <property type="entry name" value="PRTases_typeI"/>
    <property type="match status" value="1"/>
</dbReference>
<accession>A0A1F8GWQ7</accession>
<name>A0A1F8GWQ7_9BACT</name>
<protein>
    <recommendedName>
        <fullName evidence="5">Orotate phosphoribosyltransferase</fullName>
    </recommendedName>
</protein>
<proteinExistence type="predicted"/>
<dbReference type="InterPro" id="IPR000836">
    <property type="entry name" value="PRTase_dom"/>
</dbReference>
<dbReference type="PANTHER" id="PTHR19278:SF9">
    <property type="entry name" value="URIDINE 5'-MONOPHOSPHATE SYNTHASE"/>
    <property type="match status" value="1"/>
</dbReference>
<comment type="caution">
    <text evidence="3">The sequence shown here is derived from an EMBL/GenBank/DDBJ whole genome shotgun (WGS) entry which is preliminary data.</text>
</comment>
<evidence type="ECO:0008006" key="5">
    <source>
        <dbReference type="Google" id="ProtNLM"/>
    </source>
</evidence>
<evidence type="ECO:0000313" key="3">
    <source>
        <dbReference type="EMBL" id="OGN29837.1"/>
    </source>
</evidence>
<dbReference type="GO" id="GO:0019856">
    <property type="term" value="P:pyrimidine nucleobase biosynthetic process"/>
    <property type="evidence" value="ECO:0007669"/>
    <property type="project" value="TreeGrafter"/>
</dbReference>
<reference evidence="3 4" key="1">
    <citation type="journal article" date="2016" name="Nat. Commun.">
        <title>Thousands of microbial genomes shed light on interconnected biogeochemical processes in an aquifer system.</title>
        <authorList>
            <person name="Anantharaman K."/>
            <person name="Brown C.T."/>
            <person name="Hug L.A."/>
            <person name="Sharon I."/>
            <person name="Castelle C.J."/>
            <person name="Probst A.J."/>
            <person name="Thomas B.C."/>
            <person name="Singh A."/>
            <person name="Wilkins M.J."/>
            <person name="Karaoz U."/>
            <person name="Brodie E.L."/>
            <person name="Williams K.H."/>
            <person name="Hubbard S.S."/>
            <person name="Banfield J.F."/>
        </authorList>
    </citation>
    <scope>NUCLEOTIDE SEQUENCE [LARGE SCALE GENOMIC DNA]</scope>
</reference>
<dbReference type="SUPFAM" id="SSF53271">
    <property type="entry name" value="PRTase-like"/>
    <property type="match status" value="1"/>
</dbReference>
<evidence type="ECO:0000256" key="1">
    <source>
        <dbReference type="ARBA" id="ARBA00004725"/>
    </source>
</evidence>
<dbReference type="AlphaFoldDB" id="A0A1F8GWQ7"/>
<comment type="pathway">
    <text evidence="1">Pyrimidine metabolism; UMP biosynthesis via de novo pathway.</text>
</comment>
<evidence type="ECO:0000256" key="2">
    <source>
        <dbReference type="ARBA" id="ARBA00022975"/>
    </source>
</evidence>
<dbReference type="STRING" id="1802701.A3A33_00930"/>
<keyword evidence="2" id="KW-0665">Pyrimidine biosynthesis</keyword>
<dbReference type="Gene3D" id="3.40.50.2020">
    <property type="match status" value="1"/>
</dbReference>
<sequence>MNLSSLKKKYVEMIHRERAFLIRKEPFTLRQGGTSRLYLNHREFLSHHKHLKLLADVYIALLPKTLRSYKLVATDSVMSPILTGMLSARLKKDIVSVREKTGEHGLEKTVYGIANGEGILIDDVASSGTVLVNATKTLRDVGMTVRYAIVSACRDLEPVQKLKAIGITALYVATYEEIIRLLWPNLDATERSIVKQEIKEKTLPWKL</sequence>
<dbReference type="Proteomes" id="UP000179047">
    <property type="component" value="Unassembled WGS sequence"/>
</dbReference>
<dbReference type="GO" id="GO:0006222">
    <property type="term" value="P:UMP biosynthetic process"/>
    <property type="evidence" value="ECO:0007669"/>
    <property type="project" value="TreeGrafter"/>
</dbReference>
<dbReference type="InterPro" id="IPR029057">
    <property type="entry name" value="PRTase-like"/>
</dbReference>
<gene>
    <name evidence="3" type="ORF">A3A33_00930</name>
</gene>
<evidence type="ECO:0000313" key="4">
    <source>
        <dbReference type="Proteomes" id="UP000179047"/>
    </source>
</evidence>
<dbReference type="EMBL" id="MGKP01000002">
    <property type="protein sequence ID" value="OGN29837.1"/>
    <property type="molecule type" value="Genomic_DNA"/>
</dbReference>